<comment type="caution">
    <text evidence="2">The sequence shown here is derived from an EMBL/GenBank/DDBJ whole genome shotgun (WGS) entry which is preliminary data.</text>
</comment>
<reference evidence="2" key="1">
    <citation type="journal article" date="2021" name="bioRxiv">
        <title>Whole Genome Assembly and Annotation of Northern Wild Rice, Zizania palustris L., Supports a Whole Genome Duplication in the Zizania Genus.</title>
        <authorList>
            <person name="Haas M."/>
            <person name="Kono T."/>
            <person name="Macchietto M."/>
            <person name="Millas R."/>
            <person name="McGilp L."/>
            <person name="Shao M."/>
            <person name="Duquette J."/>
            <person name="Hirsch C.N."/>
            <person name="Kimball J."/>
        </authorList>
    </citation>
    <scope>NUCLEOTIDE SEQUENCE</scope>
    <source>
        <tissue evidence="2">Fresh leaf tissue</tissue>
    </source>
</reference>
<feature type="compositionally biased region" description="Pro residues" evidence="1">
    <location>
        <begin position="160"/>
        <end position="186"/>
    </location>
</feature>
<organism evidence="2 3">
    <name type="scientific">Zizania palustris</name>
    <name type="common">Northern wild rice</name>
    <dbReference type="NCBI Taxonomy" id="103762"/>
    <lineage>
        <taxon>Eukaryota</taxon>
        <taxon>Viridiplantae</taxon>
        <taxon>Streptophyta</taxon>
        <taxon>Embryophyta</taxon>
        <taxon>Tracheophyta</taxon>
        <taxon>Spermatophyta</taxon>
        <taxon>Magnoliopsida</taxon>
        <taxon>Liliopsida</taxon>
        <taxon>Poales</taxon>
        <taxon>Poaceae</taxon>
        <taxon>BOP clade</taxon>
        <taxon>Oryzoideae</taxon>
        <taxon>Oryzeae</taxon>
        <taxon>Zizaniinae</taxon>
        <taxon>Zizania</taxon>
    </lineage>
</organism>
<dbReference type="AlphaFoldDB" id="A0A8J5RY65"/>
<gene>
    <name evidence="2" type="ORF">GUJ93_ZPchr0003g18580</name>
</gene>
<evidence type="ECO:0000313" key="2">
    <source>
        <dbReference type="EMBL" id="KAG8062606.1"/>
    </source>
</evidence>
<feature type="compositionally biased region" description="Basic and acidic residues" evidence="1">
    <location>
        <begin position="324"/>
        <end position="335"/>
    </location>
</feature>
<keyword evidence="3" id="KW-1185">Reference proteome</keyword>
<proteinExistence type="predicted"/>
<evidence type="ECO:0000256" key="1">
    <source>
        <dbReference type="SAM" id="MobiDB-lite"/>
    </source>
</evidence>
<name>A0A8J5RY65_ZIZPA</name>
<evidence type="ECO:0000313" key="3">
    <source>
        <dbReference type="Proteomes" id="UP000729402"/>
    </source>
</evidence>
<dbReference type="Proteomes" id="UP000729402">
    <property type="component" value="Unassembled WGS sequence"/>
</dbReference>
<reference evidence="2" key="2">
    <citation type="submission" date="2021-02" db="EMBL/GenBank/DDBJ databases">
        <authorList>
            <person name="Kimball J.A."/>
            <person name="Haas M.W."/>
            <person name="Macchietto M."/>
            <person name="Kono T."/>
            <person name="Duquette J."/>
            <person name="Shao M."/>
        </authorList>
    </citation>
    <scope>NUCLEOTIDE SEQUENCE</scope>
    <source>
        <tissue evidence="2">Fresh leaf tissue</tissue>
    </source>
</reference>
<feature type="region of interest" description="Disordered" evidence="1">
    <location>
        <begin position="271"/>
        <end position="356"/>
    </location>
</feature>
<sequence>MTKQVLADLQQAVANLRAYLGLAPMASTLSSFPHGATGFPTASSPPPRAASDSRRATVEALNPVLIKKVADQQGKVTLVGPSVNNATLTTNKRGMEQGALVAPSSIAVAGAQGGEGRDADGKRLHGCCFRRRGAARVELSGEVARLGPMSALAPGGSLSPPSPTQPPPSATNPSPPATSTGPPPAKLVPAWPKENWSSRAAKAARFQRSDAMTTFVPIAEDMQALADLQQAVANLQAYLGLAPVASTLPSFPYDATGFPTASSLSPIAVAGVQGDYEGGGDEGQDRKDDSTDGEEVVDSAIHSFSIFTDDDEAEPTPQTLPLPVDKEGAEPKEEEGYVGSGIRDQEGNDNDEDATLPTTGMVVTAFCCFRRRWATRLELSGEVARLGPMLLQLIHRNRHRALWGRDEDALEVMPAMCACCRRNRRPACQSLPGLPHAESGRRACSHKSFWLDTSASKTVPPICPHRIKPQKIQICHT</sequence>
<feature type="compositionally biased region" description="Low complexity" evidence="1">
    <location>
        <begin position="150"/>
        <end position="159"/>
    </location>
</feature>
<accession>A0A8J5RY65</accession>
<protein>
    <submittedName>
        <fullName evidence="2">Uncharacterized protein</fullName>
    </submittedName>
</protein>
<feature type="region of interest" description="Disordered" evidence="1">
    <location>
        <begin position="148"/>
        <end position="192"/>
    </location>
</feature>
<dbReference type="EMBL" id="JAAALK010000286">
    <property type="protein sequence ID" value="KAG8062606.1"/>
    <property type="molecule type" value="Genomic_DNA"/>
</dbReference>